<proteinExistence type="inferred from homology"/>
<reference evidence="3 4" key="1">
    <citation type="submission" date="2020-05" db="EMBL/GenBank/DDBJ databases">
        <authorList>
            <person name="Mo P."/>
        </authorList>
    </citation>
    <scope>NUCLEOTIDE SEQUENCE [LARGE SCALE GENOMIC DNA]</scope>
    <source>
        <strain evidence="3 4">Gen01</strain>
    </source>
</reference>
<dbReference type="AlphaFoldDB" id="A0A6M6JP25"/>
<dbReference type="PANTHER" id="PTHR31964">
    <property type="entry name" value="ADENINE NUCLEOTIDE ALPHA HYDROLASES-LIKE SUPERFAMILY PROTEIN"/>
    <property type="match status" value="1"/>
</dbReference>
<dbReference type="InterPro" id="IPR006015">
    <property type="entry name" value="Universal_stress_UspA"/>
</dbReference>
<dbReference type="Pfam" id="PF00582">
    <property type="entry name" value="Usp"/>
    <property type="match status" value="1"/>
</dbReference>
<dbReference type="CDD" id="cd23659">
    <property type="entry name" value="USP_At3g01520-like"/>
    <property type="match status" value="1"/>
</dbReference>
<sequence length="170" mass="16937">MRGLVVVGVDGSPGAVAALDFALGDAARRGARLRVVTAVAPPEVWPTVYGPIPVPASPRLLDEITAAARAWVDEAATRLGLSVPEDVAVEVVAASGSPVHLLLDAADTADHLVVGHRGRGVVASALLGSVGLGCVLHAHCPVTVVRPVPVPGPELDPVTAMAVPATAGGG</sequence>
<dbReference type="PRINTS" id="PR01438">
    <property type="entry name" value="UNVRSLSTRESS"/>
</dbReference>
<evidence type="ECO:0000256" key="1">
    <source>
        <dbReference type="ARBA" id="ARBA00008791"/>
    </source>
</evidence>
<dbReference type="Gene3D" id="3.40.50.620">
    <property type="entry name" value="HUPs"/>
    <property type="match status" value="1"/>
</dbReference>
<dbReference type="InterPro" id="IPR006016">
    <property type="entry name" value="UspA"/>
</dbReference>
<keyword evidence="4" id="KW-1185">Reference proteome</keyword>
<comment type="similarity">
    <text evidence="1">Belongs to the universal stress protein A family.</text>
</comment>
<evidence type="ECO:0000313" key="4">
    <source>
        <dbReference type="Proteomes" id="UP000505377"/>
    </source>
</evidence>
<dbReference type="RefSeq" id="WP_172163750.1">
    <property type="nucleotide sequence ID" value="NZ_CP053564.1"/>
</dbReference>
<gene>
    <name evidence="3" type="ORF">HOP40_27030</name>
</gene>
<feature type="domain" description="UspA" evidence="2">
    <location>
        <begin position="4"/>
        <end position="146"/>
    </location>
</feature>
<protein>
    <submittedName>
        <fullName evidence="3">Universal stress protein</fullName>
    </submittedName>
</protein>
<accession>A0A6M6JP25</accession>
<dbReference type="EMBL" id="CP053564">
    <property type="protein sequence ID" value="QJY48983.1"/>
    <property type="molecule type" value="Genomic_DNA"/>
</dbReference>
<name>A0A6M6JP25_9PSEU</name>
<dbReference type="PANTHER" id="PTHR31964:SF113">
    <property type="entry name" value="USPA DOMAIN-CONTAINING PROTEIN"/>
    <property type="match status" value="1"/>
</dbReference>
<evidence type="ECO:0000313" key="3">
    <source>
        <dbReference type="EMBL" id="QJY48983.1"/>
    </source>
</evidence>
<dbReference type="SUPFAM" id="SSF52402">
    <property type="entry name" value="Adenine nucleotide alpha hydrolases-like"/>
    <property type="match status" value="1"/>
</dbReference>
<organism evidence="3 4">
    <name type="scientific">Pseudonocardia broussonetiae</name>
    <dbReference type="NCBI Taxonomy" id="2736640"/>
    <lineage>
        <taxon>Bacteria</taxon>
        <taxon>Bacillati</taxon>
        <taxon>Actinomycetota</taxon>
        <taxon>Actinomycetes</taxon>
        <taxon>Pseudonocardiales</taxon>
        <taxon>Pseudonocardiaceae</taxon>
        <taxon>Pseudonocardia</taxon>
    </lineage>
</organism>
<dbReference type="InterPro" id="IPR014729">
    <property type="entry name" value="Rossmann-like_a/b/a_fold"/>
</dbReference>
<evidence type="ECO:0000259" key="2">
    <source>
        <dbReference type="Pfam" id="PF00582"/>
    </source>
</evidence>
<dbReference type="Proteomes" id="UP000505377">
    <property type="component" value="Chromosome"/>
</dbReference>
<dbReference type="KEGG" id="pbro:HOP40_27030"/>